<reference evidence="2" key="1">
    <citation type="journal article" date="2019" name="Science">
        <title>Mutation of a bHLH transcription factor allowed almond domestication.</title>
        <authorList>
            <person name="Sanchez-Perez R."/>
            <person name="Pavan S."/>
            <person name="Mazzeo R."/>
            <person name="Moldovan C."/>
            <person name="Aiese Cigliano R."/>
            <person name="Del Cueto J."/>
            <person name="Ricciardi F."/>
            <person name="Lotti C."/>
            <person name="Ricciardi L."/>
            <person name="Dicenta F."/>
            <person name="Lopez-Marques R.L."/>
            <person name="Lindberg Moller B."/>
        </authorList>
    </citation>
    <scope>NUCLEOTIDE SEQUENCE</scope>
</reference>
<name>A0A4Y1QNQ7_PRUDU</name>
<organism evidence="2">
    <name type="scientific">Prunus dulcis</name>
    <name type="common">Almond</name>
    <name type="synonym">Amygdalus dulcis</name>
    <dbReference type="NCBI Taxonomy" id="3755"/>
    <lineage>
        <taxon>Eukaryota</taxon>
        <taxon>Viridiplantae</taxon>
        <taxon>Streptophyta</taxon>
        <taxon>Embryophyta</taxon>
        <taxon>Tracheophyta</taxon>
        <taxon>Spermatophyta</taxon>
        <taxon>Magnoliopsida</taxon>
        <taxon>eudicotyledons</taxon>
        <taxon>Gunneridae</taxon>
        <taxon>Pentapetalae</taxon>
        <taxon>rosids</taxon>
        <taxon>fabids</taxon>
        <taxon>Rosales</taxon>
        <taxon>Rosaceae</taxon>
        <taxon>Amygdaloideae</taxon>
        <taxon>Amygdaleae</taxon>
        <taxon>Prunus</taxon>
    </lineage>
</organism>
<feature type="compositionally biased region" description="Polar residues" evidence="1">
    <location>
        <begin position="104"/>
        <end position="116"/>
    </location>
</feature>
<sequence>MPKFALQGQAVQQSCQGDHAWHDDVLEVSDGGKATSLTAHLFPSPIAMQAIGAKVHRALNIPLRFRVALAVEKAAAKSSRGEATSSHAKDGSPSRKKPRLPSAEKTQVGSAPSSSARVKHLVGADSTKVGGMRSIRGVLPEPPADTLENHDMFRETARARP</sequence>
<evidence type="ECO:0000256" key="1">
    <source>
        <dbReference type="SAM" id="MobiDB-lite"/>
    </source>
</evidence>
<evidence type="ECO:0000313" key="2">
    <source>
        <dbReference type="EMBL" id="BBG93495.1"/>
    </source>
</evidence>
<gene>
    <name evidence="2" type="ORF">Prudu_001524</name>
</gene>
<protein>
    <submittedName>
        <fullName evidence="2">Uncharacterized protein</fullName>
    </submittedName>
</protein>
<dbReference type="AlphaFoldDB" id="A0A4Y1QNQ7"/>
<dbReference type="EMBL" id="AP019297">
    <property type="protein sequence ID" value="BBG93495.1"/>
    <property type="molecule type" value="Genomic_DNA"/>
</dbReference>
<feature type="compositionally biased region" description="Basic and acidic residues" evidence="1">
    <location>
        <begin position="147"/>
        <end position="161"/>
    </location>
</feature>
<feature type="region of interest" description="Disordered" evidence="1">
    <location>
        <begin position="74"/>
        <end position="161"/>
    </location>
</feature>
<accession>A0A4Y1QNQ7</accession>
<feature type="non-terminal residue" evidence="2">
    <location>
        <position position="161"/>
    </location>
</feature>
<proteinExistence type="predicted"/>